<dbReference type="InterPro" id="IPR000719">
    <property type="entry name" value="Prot_kinase_dom"/>
</dbReference>
<keyword evidence="13" id="KW-0472">Membrane</keyword>
<accession>A0A9N7N5T5</accession>
<dbReference type="PANTHER" id="PTHR47982">
    <property type="entry name" value="PROLINE-RICH RECEPTOR-LIKE PROTEIN KINASE PERK4"/>
    <property type="match status" value="1"/>
</dbReference>
<dbReference type="InterPro" id="IPR011009">
    <property type="entry name" value="Kinase-like_dom_sf"/>
</dbReference>
<dbReference type="Gene3D" id="1.10.238.10">
    <property type="entry name" value="EF-hand"/>
    <property type="match status" value="1"/>
</dbReference>
<reference evidence="20" key="1">
    <citation type="submission" date="2019-12" db="EMBL/GenBank/DDBJ databases">
        <authorList>
            <person name="Scholes J."/>
        </authorList>
    </citation>
    <scope>NUCLEOTIDE SEQUENCE</scope>
</reference>
<keyword evidence="7" id="KW-0677">Repeat</keyword>
<keyword evidence="5" id="KW-0808">Transferase</keyword>
<name>A0A9N7N5T5_STRHE</name>
<evidence type="ECO:0000256" key="8">
    <source>
        <dbReference type="ARBA" id="ARBA00022741"/>
    </source>
</evidence>
<dbReference type="InterPro" id="IPR008271">
    <property type="entry name" value="Ser/Thr_kinase_AS"/>
</dbReference>
<evidence type="ECO:0000256" key="17">
    <source>
        <dbReference type="SAM" id="MobiDB-lite"/>
    </source>
</evidence>
<keyword evidence="9 20" id="KW-0418">Kinase</keyword>
<evidence type="ECO:0000256" key="4">
    <source>
        <dbReference type="ARBA" id="ARBA00022527"/>
    </source>
</evidence>
<keyword evidence="21" id="KW-1185">Reference proteome</keyword>
<dbReference type="SUPFAM" id="SSF47473">
    <property type="entry name" value="EF-hand"/>
    <property type="match status" value="1"/>
</dbReference>
<dbReference type="CDD" id="cd00051">
    <property type="entry name" value="EFh"/>
    <property type="match status" value="1"/>
</dbReference>
<keyword evidence="11 16" id="KW-0067">ATP-binding</keyword>
<dbReference type="FunFam" id="1.10.238.10:FF:000003">
    <property type="entry name" value="Calmodulin A"/>
    <property type="match status" value="1"/>
</dbReference>
<evidence type="ECO:0000256" key="2">
    <source>
        <dbReference type="ARBA" id="ARBA00012513"/>
    </source>
</evidence>
<evidence type="ECO:0000256" key="16">
    <source>
        <dbReference type="PROSITE-ProRule" id="PRU10141"/>
    </source>
</evidence>
<dbReference type="InterPro" id="IPR047117">
    <property type="entry name" value="PERK1-13-like"/>
</dbReference>
<evidence type="ECO:0000256" key="6">
    <source>
        <dbReference type="ARBA" id="ARBA00022692"/>
    </source>
</evidence>
<protein>
    <recommendedName>
        <fullName evidence="2">non-specific serine/threonine protein kinase</fullName>
        <ecNumber evidence="2">2.7.11.1</ecNumber>
    </recommendedName>
</protein>
<feature type="compositionally biased region" description="Pro residues" evidence="17">
    <location>
        <begin position="171"/>
        <end position="201"/>
    </location>
</feature>
<comment type="caution">
    <text evidence="20">The sequence shown here is derived from an EMBL/GenBank/DDBJ whole genome shotgun (WGS) entry which is preliminary data.</text>
</comment>
<dbReference type="InterPro" id="IPR001245">
    <property type="entry name" value="Ser-Thr/Tyr_kinase_cat_dom"/>
</dbReference>
<dbReference type="PROSITE" id="PS50011">
    <property type="entry name" value="PROTEIN_KINASE_DOM"/>
    <property type="match status" value="1"/>
</dbReference>
<keyword evidence="4" id="KW-0723">Serine/threonine-protein kinase</keyword>
<feature type="compositionally biased region" description="Polar residues" evidence="17">
    <location>
        <begin position="21"/>
        <end position="38"/>
    </location>
</feature>
<evidence type="ECO:0000259" key="19">
    <source>
        <dbReference type="PROSITE" id="PS50222"/>
    </source>
</evidence>
<feature type="region of interest" description="Disordered" evidence="17">
    <location>
        <begin position="1"/>
        <end position="207"/>
    </location>
</feature>
<evidence type="ECO:0000256" key="3">
    <source>
        <dbReference type="ARBA" id="ARBA00022475"/>
    </source>
</evidence>
<dbReference type="CDD" id="cd14066">
    <property type="entry name" value="STKc_IRAK"/>
    <property type="match status" value="1"/>
</dbReference>
<keyword evidence="12" id="KW-1133">Transmembrane helix</keyword>
<dbReference type="EMBL" id="CACSLK010023397">
    <property type="protein sequence ID" value="CAA0822453.1"/>
    <property type="molecule type" value="Genomic_DNA"/>
</dbReference>
<keyword evidence="8 16" id="KW-0547">Nucleotide-binding</keyword>
<dbReference type="PROSITE" id="PS50222">
    <property type="entry name" value="EF_HAND_2"/>
    <property type="match status" value="2"/>
</dbReference>
<evidence type="ECO:0000256" key="11">
    <source>
        <dbReference type="ARBA" id="ARBA00022840"/>
    </source>
</evidence>
<feature type="binding site" evidence="16">
    <location>
        <position position="291"/>
    </location>
    <ligand>
        <name>ATP</name>
        <dbReference type="ChEBI" id="CHEBI:30616"/>
    </ligand>
</feature>
<evidence type="ECO:0000256" key="15">
    <source>
        <dbReference type="ARBA" id="ARBA00048679"/>
    </source>
</evidence>
<dbReference type="PANTHER" id="PTHR47982:SF45">
    <property type="entry name" value="NON-SPECIFIC SERINE_THREONINE PROTEIN KINASE"/>
    <property type="match status" value="1"/>
</dbReference>
<dbReference type="InterPro" id="IPR011992">
    <property type="entry name" value="EF-hand-dom_pair"/>
</dbReference>
<feature type="domain" description="EF-hand" evidence="19">
    <location>
        <begin position="648"/>
        <end position="683"/>
    </location>
</feature>
<proteinExistence type="predicted"/>
<evidence type="ECO:0000313" key="21">
    <source>
        <dbReference type="Proteomes" id="UP001153555"/>
    </source>
</evidence>
<dbReference type="PROSITE" id="PS00018">
    <property type="entry name" value="EF_HAND_1"/>
    <property type="match status" value="2"/>
</dbReference>
<dbReference type="SUPFAM" id="SSF56112">
    <property type="entry name" value="Protein kinase-like (PK-like)"/>
    <property type="match status" value="1"/>
</dbReference>
<comment type="catalytic activity">
    <reaction evidence="15">
        <text>L-seryl-[protein] + ATP = O-phospho-L-seryl-[protein] + ADP + H(+)</text>
        <dbReference type="Rhea" id="RHEA:17989"/>
        <dbReference type="Rhea" id="RHEA-COMP:9863"/>
        <dbReference type="Rhea" id="RHEA-COMP:11604"/>
        <dbReference type="ChEBI" id="CHEBI:15378"/>
        <dbReference type="ChEBI" id="CHEBI:29999"/>
        <dbReference type="ChEBI" id="CHEBI:30616"/>
        <dbReference type="ChEBI" id="CHEBI:83421"/>
        <dbReference type="ChEBI" id="CHEBI:456216"/>
        <dbReference type="EC" id="2.7.11.1"/>
    </reaction>
</comment>
<keyword evidence="20" id="KW-0675">Receptor</keyword>
<dbReference type="SMART" id="SM00220">
    <property type="entry name" value="S_TKc"/>
    <property type="match status" value="1"/>
</dbReference>
<dbReference type="GO" id="GO:0004674">
    <property type="term" value="F:protein serine/threonine kinase activity"/>
    <property type="evidence" value="ECO:0007669"/>
    <property type="project" value="UniProtKB-KW"/>
</dbReference>
<dbReference type="EC" id="2.7.11.1" evidence="2"/>
<keyword evidence="3" id="KW-1003">Cell membrane</keyword>
<comment type="catalytic activity">
    <reaction evidence="14">
        <text>L-threonyl-[protein] + ATP = O-phospho-L-threonyl-[protein] + ADP + H(+)</text>
        <dbReference type="Rhea" id="RHEA:46608"/>
        <dbReference type="Rhea" id="RHEA-COMP:11060"/>
        <dbReference type="Rhea" id="RHEA-COMP:11605"/>
        <dbReference type="ChEBI" id="CHEBI:15378"/>
        <dbReference type="ChEBI" id="CHEBI:30013"/>
        <dbReference type="ChEBI" id="CHEBI:30616"/>
        <dbReference type="ChEBI" id="CHEBI:61977"/>
        <dbReference type="ChEBI" id="CHEBI:456216"/>
        <dbReference type="EC" id="2.7.11.1"/>
    </reaction>
</comment>
<dbReference type="FunFam" id="1.10.510.10:FF:000173">
    <property type="entry name" value="proline-rich receptor-like protein kinase PERK8"/>
    <property type="match status" value="1"/>
</dbReference>
<dbReference type="GO" id="GO:0005524">
    <property type="term" value="F:ATP binding"/>
    <property type="evidence" value="ECO:0007669"/>
    <property type="project" value="UniProtKB-UniRule"/>
</dbReference>
<evidence type="ECO:0000256" key="9">
    <source>
        <dbReference type="ARBA" id="ARBA00022777"/>
    </source>
</evidence>
<evidence type="ECO:0000313" key="20">
    <source>
        <dbReference type="EMBL" id="CAA0822453.1"/>
    </source>
</evidence>
<evidence type="ECO:0000256" key="12">
    <source>
        <dbReference type="ARBA" id="ARBA00022989"/>
    </source>
</evidence>
<dbReference type="Pfam" id="PF13499">
    <property type="entry name" value="EF-hand_7"/>
    <property type="match status" value="1"/>
</dbReference>
<evidence type="ECO:0000256" key="10">
    <source>
        <dbReference type="ARBA" id="ARBA00022837"/>
    </source>
</evidence>
<dbReference type="PROSITE" id="PS00107">
    <property type="entry name" value="PROTEIN_KINASE_ATP"/>
    <property type="match status" value="1"/>
</dbReference>
<dbReference type="GO" id="GO:0005886">
    <property type="term" value="C:plasma membrane"/>
    <property type="evidence" value="ECO:0007669"/>
    <property type="project" value="UniProtKB-SubCell"/>
</dbReference>
<dbReference type="InterPro" id="IPR018247">
    <property type="entry name" value="EF_Hand_1_Ca_BS"/>
</dbReference>
<dbReference type="FunFam" id="3.30.200.20:FF:000212">
    <property type="entry name" value="Proline-rich receptor-like protein kinase PERK8"/>
    <property type="match status" value="1"/>
</dbReference>
<dbReference type="Pfam" id="PF07714">
    <property type="entry name" value="PK_Tyr_Ser-Thr"/>
    <property type="match status" value="1"/>
</dbReference>
<dbReference type="PRINTS" id="PR01217">
    <property type="entry name" value="PRICHEXTENSN"/>
</dbReference>
<evidence type="ECO:0000256" key="1">
    <source>
        <dbReference type="ARBA" id="ARBA00004162"/>
    </source>
</evidence>
<evidence type="ECO:0000256" key="5">
    <source>
        <dbReference type="ARBA" id="ARBA00022679"/>
    </source>
</evidence>
<dbReference type="OrthoDB" id="4062651at2759"/>
<evidence type="ECO:0000259" key="18">
    <source>
        <dbReference type="PROSITE" id="PS50011"/>
    </source>
</evidence>
<keyword evidence="10" id="KW-0106">Calcium</keyword>
<feature type="compositionally biased region" description="Low complexity" evidence="17">
    <location>
        <begin position="10"/>
        <end position="20"/>
    </location>
</feature>
<keyword evidence="6" id="KW-0812">Transmembrane</keyword>
<evidence type="ECO:0000256" key="13">
    <source>
        <dbReference type="ARBA" id="ARBA00023136"/>
    </source>
</evidence>
<evidence type="ECO:0000256" key="14">
    <source>
        <dbReference type="ARBA" id="ARBA00047899"/>
    </source>
</evidence>
<organism evidence="20 21">
    <name type="scientific">Striga hermonthica</name>
    <name type="common">Purple witchweed</name>
    <name type="synonym">Buchnera hermonthica</name>
    <dbReference type="NCBI Taxonomy" id="68872"/>
    <lineage>
        <taxon>Eukaryota</taxon>
        <taxon>Viridiplantae</taxon>
        <taxon>Streptophyta</taxon>
        <taxon>Embryophyta</taxon>
        <taxon>Tracheophyta</taxon>
        <taxon>Spermatophyta</taxon>
        <taxon>Magnoliopsida</taxon>
        <taxon>eudicotyledons</taxon>
        <taxon>Gunneridae</taxon>
        <taxon>Pentapetalae</taxon>
        <taxon>asterids</taxon>
        <taxon>lamiids</taxon>
        <taxon>Lamiales</taxon>
        <taxon>Orobanchaceae</taxon>
        <taxon>Buchnereae</taxon>
        <taxon>Striga</taxon>
    </lineage>
</organism>
<dbReference type="Gene3D" id="3.30.200.20">
    <property type="entry name" value="Phosphorylase Kinase, domain 1"/>
    <property type="match status" value="1"/>
</dbReference>
<dbReference type="GO" id="GO:0005509">
    <property type="term" value="F:calcium ion binding"/>
    <property type="evidence" value="ECO:0007669"/>
    <property type="project" value="InterPro"/>
</dbReference>
<gene>
    <name evidence="20" type="ORF">SHERM_19925</name>
</gene>
<feature type="domain" description="Protein kinase" evidence="18">
    <location>
        <begin position="263"/>
        <end position="544"/>
    </location>
</feature>
<feature type="compositionally biased region" description="Pro residues" evidence="17">
    <location>
        <begin position="73"/>
        <end position="147"/>
    </location>
</feature>
<dbReference type="AlphaFoldDB" id="A0A9N7N5T5"/>
<dbReference type="Proteomes" id="UP001153555">
    <property type="component" value="Unassembled WGS sequence"/>
</dbReference>
<comment type="subcellular location">
    <subcellularLocation>
        <location evidence="1">Cell membrane</location>
        <topology evidence="1">Single-pass membrane protein</topology>
    </subcellularLocation>
</comment>
<sequence length="690" mass="74769">MSPESPSPSSPTTNPPKSSSAGNVTSLSLPTSPNASPSSQPPTKSPLELESSSSKHKENASETALSPPDHPSKSPPAANPPPPAAPPPSETSKPPPPPPPKNSTPPPAKKPSENSPPSPKSPPPPESTKPPEYSPPTPPQSSPPILRPLPNSGGTSPPPSRSPSSNSPSNSSPPPAVRISPPPSVLPPPSNAGHLPPPIAPPAKKKNSDLCPDSALLKVPKLSPVNVNVSAKGFVYSPRTPSGFGNPKTWFSYEELAQATNGFSSDNLLGEGGFGSVYKGCLEDGRDVAVKQLKLGGGQGEREFRSEVEIISRIHHRHLVSLVGYCIYENRRLLLYEYVPNNNLYFHLHREGRTALDWETRVKIAVGAARGIAYLHEDCHPRIIHRDIKSSNILLDKNFEARVSDFGLAKLSLDANTHVTTRVMGTFGYMAPEYASCGKLTEKSDVYSYGVVLLELITGRKPVDMSQPFGEENLVEWARPLLFNALQRHEVSVLADPRLELRYDVSEMFRMIEAAAACVRHSSARRPKMGQVARALDCRDMADLTNGMKVGESGMFNCAQESDEIRLFRKMAFGSQDYSTGFFVQDCWSIEGDRFDELAAAILPDMDEQVLINQDQLLEVFRSFDRDGNGYITAAELAGQMAKMGQPLTYRELSEMMREADTNGDGVISFNEFANILGKSAVDYLGLPVA</sequence>
<dbReference type="SMART" id="SM00054">
    <property type="entry name" value="EFh"/>
    <property type="match status" value="2"/>
</dbReference>
<dbReference type="InterPro" id="IPR002048">
    <property type="entry name" value="EF_hand_dom"/>
</dbReference>
<feature type="domain" description="EF-hand" evidence="19">
    <location>
        <begin position="612"/>
        <end position="647"/>
    </location>
</feature>
<dbReference type="InterPro" id="IPR017441">
    <property type="entry name" value="Protein_kinase_ATP_BS"/>
</dbReference>
<dbReference type="Gene3D" id="1.10.510.10">
    <property type="entry name" value="Transferase(Phosphotransferase) domain 1"/>
    <property type="match status" value="1"/>
</dbReference>
<evidence type="ECO:0000256" key="7">
    <source>
        <dbReference type="ARBA" id="ARBA00022737"/>
    </source>
</evidence>
<dbReference type="PROSITE" id="PS00108">
    <property type="entry name" value="PROTEIN_KINASE_ST"/>
    <property type="match status" value="1"/>
</dbReference>